<proteinExistence type="predicted"/>
<name>A0A843X4A9_COLES</name>
<accession>A0A843X4A9</accession>
<evidence type="ECO:0000313" key="2">
    <source>
        <dbReference type="Proteomes" id="UP000652761"/>
    </source>
</evidence>
<evidence type="ECO:0000313" key="1">
    <source>
        <dbReference type="EMBL" id="MQM14828.1"/>
    </source>
</evidence>
<sequence>IRSHWQPVTTLPERNLGAGPKISESDLVLTGSKCRFRIWDSQAVPITARKISTSYPRSTTIGVLVHTLRGCNFGSDTEFLKTSVLSTVSECRFRIVLT</sequence>
<dbReference type="EMBL" id="NMUH01006251">
    <property type="protein sequence ID" value="MQM14828.1"/>
    <property type="molecule type" value="Genomic_DNA"/>
</dbReference>
<gene>
    <name evidence="1" type="ORF">Taro_047764</name>
</gene>
<dbReference type="Proteomes" id="UP000652761">
    <property type="component" value="Unassembled WGS sequence"/>
</dbReference>
<reference evidence="1" key="1">
    <citation type="submission" date="2017-07" db="EMBL/GenBank/DDBJ databases">
        <title>Taro Niue Genome Assembly and Annotation.</title>
        <authorList>
            <person name="Atibalentja N."/>
            <person name="Keating K."/>
            <person name="Fields C.J."/>
        </authorList>
    </citation>
    <scope>NUCLEOTIDE SEQUENCE</scope>
    <source>
        <strain evidence="1">Niue_2</strain>
        <tissue evidence="1">Leaf</tissue>
    </source>
</reference>
<organism evidence="1 2">
    <name type="scientific">Colocasia esculenta</name>
    <name type="common">Wild taro</name>
    <name type="synonym">Arum esculentum</name>
    <dbReference type="NCBI Taxonomy" id="4460"/>
    <lineage>
        <taxon>Eukaryota</taxon>
        <taxon>Viridiplantae</taxon>
        <taxon>Streptophyta</taxon>
        <taxon>Embryophyta</taxon>
        <taxon>Tracheophyta</taxon>
        <taxon>Spermatophyta</taxon>
        <taxon>Magnoliopsida</taxon>
        <taxon>Liliopsida</taxon>
        <taxon>Araceae</taxon>
        <taxon>Aroideae</taxon>
        <taxon>Colocasieae</taxon>
        <taxon>Colocasia</taxon>
    </lineage>
</organism>
<dbReference type="AlphaFoldDB" id="A0A843X4A9"/>
<keyword evidence="2" id="KW-1185">Reference proteome</keyword>
<feature type="non-terminal residue" evidence="1">
    <location>
        <position position="98"/>
    </location>
</feature>
<comment type="caution">
    <text evidence="1">The sequence shown here is derived from an EMBL/GenBank/DDBJ whole genome shotgun (WGS) entry which is preliminary data.</text>
</comment>
<protein>
    <submittedName>
        <fullName evidence="1">Uncharacterized protein</fullName>
    </submittedName>
</protein>